<name>A0A6N7XGY1_9FIRM</name>
<keyword evidence="5" id="KW-0808">Transferase</keyword>
<dbReference type="EC" id="2.7.13.3" evidence="3"/>
<evidence type="ECO:0000256" key="4">
    <source>
        <dbReference type="ARBA" id="ARBA00022553"/>
    </source>
</evidence>
<keyword evidence="8" id="KW-0472">Membrane</keyword>
<dbReference type="SUPFAM" id="SSF55874">
    <property type="entry name" value="ATPase domain of HSP90 chaperone/DNA topoisomerase II/histidine kinase"/>
    <property type="match status" value="1"/>
</dbReference>
<dbReference type="SMART" id="SM00388">
    <property type="entry name" value="HisKA"/>
    <property type="match status" value="1"/>
</dbReference>
<dbReference type="InterPro" id="IPR036097">
    <property type="entry name" value="HisK_dim/P_sf"/>
</dbReference>
<sequence length="459" mass="52097">MVKKLRHRFIAVTILSVFFTIALLTIIINGISYRNVVDRADWTLSILSANHGTFPESLLIKGRRDSVEVSGSGDLEEKSTSIVQKKRRFSKLNPKDDTNDRSYIFRIQLDNKARTSAQPFETRYFSVLTNSNGTLREVDSSQLLAVNKNALESIQRKAERKLSKDGKCTFIEDFRCTRVTEKGGTRYVYLDCSRSLDNFRAFRNVSILVCLIGVTIISALITFFSGKILRPVAESYEKQQRFITDAGHEIRTPLTIINADVSVLEMEQPDDAPNEWLEDIRQQTRRLSTLTEELVYLTRMEEVQKTSVNMKRLNFSKIVGDVAHSFESRALVSEKKYNYDVADDLFLRGDESALRKLVSILLDNAFKYSSDSGDIRLFFYRQGKNIFLTVSNSVDEIQKKSIPHFFDRFYRADSSRNSETGGHGIGLSIARAVVRAHGGKIAAYTPDGKSLRISATFPV</sequence>
<gene>
    <name evidence="10" type="ORF">FYJ65_02170</name>
</gene>
<dbReference type="EMBL" id="VUNA01000003">
    <property type="protein sequence ID" value="MST70154.1"/>
    <property type="molecule type" value="Genomic_DNA"/>
</dbReference>
<dbReference type="PRINTS" id="PR00344">
    <property type="entry name" value="BCTRLSENSOR"/>
</dbReference>
<comment type="catalytic activity">
    <reaction evidence="1">
        <text>ATP + protein L-histidine = ADP + protein N-phospho-L-histidine.</text>
        <dbReference type="EC" id="2.7.13.3"/>
    </reaction>
</comment>
<keyword evidence="8" id="KW-0812">Transmembrane</keyword>
<dbReference type="InterPro" id="IPR036890">
    <property type="entry name" value="HATPase_C_sf"/>
</dbReference>
<dbReference type="InterPro" id="IPR005467">
    <property type="entry name" value="His_kinase_dom"/>
</dbReference>
<dbReference type="SUPFAM" id="SSF47384">
    <property type="entry name" value="Homodimeric domain of signal transducing histidine kinase"/>
    <property type="match status" value="1"/>
</dbReference>
<dbReference type="Pfam" id="PF00512">
    <property type="entry name" value="HisKA"/>
    <property type="match status" value="1"/>
</dbReference>
<comment type="subcellular location">
    <subcellularLocation>
        <location evidence="2">Membrane</location>
    </subcellularLocation>
</comment>
<evidence type="ECO:0000256" key="2">
    <source>
        <dbReference type="ARBA" id="ARBA00004370"/>
    </source>
</evidence>
<dbReference type="Proteomes" id="UP000469424">
    <property type="component" value="Unassembled WGS sequence"/>
</dbReference>
<dbReference type="InterPro" id="IPR003661">
    <property type="entry name" value="HisK_dim/P_dom"/>
</dbReference>
<evidence type="ECO:0000259" key="9">
    <source>
        <dbReference type="PROSITE" id="PS50109"/>
    </source>
</evidence>
<keyword evidence="4" id="KW-0597">Phosphoprotein</keyword>
<comment type="caution">
    <text evidence="10">The sequence shown here is derived from an EMBL/GenBank/DDBJ whole genome shotgun (WGS) entry which is preliminary data.</text>
</comment>
<dbReference type="InterPro" id="IPR050351">
    <property type="entry name" value="BphY/WalK/GraS-like"/>
</dbReference>
<evidence type="ECO:0000256" key="8">
    <source>
        <dbReference type="SAM" id="Phobius"/>
    </source>
</evidence>
<dbReference type="AlphaFoldDB" id="A0A6N7XGY1"/>
<evidence type="ECO:0000313" key="10">
    <source>
        <dbReference type="EMBL" id="MST70154.1"/>
    </source>
</evidence>
<dbReference type="InterPro" id="IPR003594">
    <property type="entry name" value="HATPase_dom"/>
</dbReference>
<dbReference type="GO" id="GO:0004721">
    <property type="term" value="F:phosphoprotein phosphatase activity"/>
    <property type="evidence" value="ECO:0007669"/>
    <property type="project" value="TreeGrafter"/>
</dbReference>
<feature type="domain" description="Histidine kinase" evidence="9">
    <location>
        <begin position="245"/>
        <end position="459"/>
    </location>
</feature>
<organism evidence="10 11">
    <name type="scientific">Mogibacterium kristiansenii</name>
    <dbReference type="NCBI Taxonomy" id="2606708"/>
    <lineage>
        <taxon>Bacteria</taxon>
        <taxon>Bacillati</taxon>
        <taxon>Bacillota</taxon>
        <taxon>Clostridia</taxon>
        <taxon>Peptostreptococcales</taxon>
        <taxon>Anaerovoracaceae</taxon>
        <taxon>Mogibacterium</taxon>
    </lineage>
</organism>
<protein>
    <recommendedName>
        <fullName evidence="3">histidine kinase</fullName>
        <ecNumber evidence="3">2.7.13.3</ecNumber>
    </recommendedName>
</protein>
<dbReference type="GO" id="GO:0000155">
    <property type="term" value="F:phosphorelay sensor kinase activity"/>
    <property type="evidence" value="ECO:0007669"/>
    <property type="project" value="InterPro"/>
</dbReference>
<dbReference type="GO" id="GO:0005886">
    <property type="term" value="C:plasma membrane"/>
    <property type="evidence" value="ECO:0007669"/>
    <property type="project" value="TreeGrafter"/>
</dbReference>
<keyword evidence="7" id="KW-0902">Two-component regulatory system</keyword>
<evidence type="ECO:0000256" key="6">
    <source>
        <dbReference type="ARBA" id="ARBA00022777"/>
    </source>
</evidence>
<accession>A0A6N7XGY1</accession>
<dbReference type="Pfam" id="PF02518">
    <property type="entry name" value="HATPase_c"/>
    <property type="match status" value="1"/>
</dbReference>
<keyword evidence="11" id="KW-1185">Reference proteome</keyword>
<evidence type="ECO:0000256" key="1">
    <source>
        <dbReference type="ARBA" id="ARBA00000085"/>
    </source>
</evidence>
<dbReference type="InterPro" id="IPR004358">
    <property type="entry name" value="Sig_transdc_His_kin-like_C"/>
</dbReference>
<dbReference type="PANTHER" id="PTHR45453">
    <property type="entry name" value="PHOSPHATE REGULON SENSOR PROTEIN PHOR"/>
    <property type="match status" value="1"/>
</dbReference>
<dbReference type="CDD" id="cd00082">
    <property type="entry name" value="HisKA"/>
    <property type="match status" value="1"/>
</dbReference>
<keyword evidence="8" id="KW-1133">Transmembrane helix</keyword>
<evidence type="ECO:0000313" key="11">
    <source>
        <dbReference type="Proteomes" id="UP000469424"/>
    </source>
</evidence>
<dbReference type="GO" id="GO:0016036">
    <property type="term" value="P:cellular response to phosphate starvation"/>
    <property type="evidence" value="ECO:0007669"/>
    <property type="project" value="TreeGrafter"/>
</dbReference>
<dbReference type="PROSITE" id="PS50109">
    <property type="entry name" value="HIS_KIN"/>
    <property type="match status" value="1"/>
</dbReference>
<evidence type="ECO:0000256" key="5">
    <source>
        <dbReference type="ARBA" id="ARBA00022679"/>
    </source>
</evidence>
<dbReference type="PANTHER" id="PTHR45453:SF1">
    <property type="entry name" value="PHOSPHATE REGULON SENSOR PROTEIN PHOR"/>
    <property type="match status" value="1"/>
</dbReference>
<keyword evidence="6 10" id="KW-0418">Kinase</keyword>
<feature type="transmembrane region" description="Helical" evidence="8">
    <location>
        <begin position="9"/>
        <end position="31"/>
    </location>
</feature>
<proteinExistence type="predicted"/>
<dbReference type="SMART" id="SM00387">
    <property type="entry name" value="HATPase_c"/>
    <property type="match status" value="1"/>
</dbReference>
<dbReference type="Gene3D" id="1.10.287.130">
    <property type="match status" value="1"/>
</dbReference>
<dbReference type="RefSeq" id="WP_154553719.1">
    <property type="nucleotide sequence ID" value="NZ_VUNA01000003.1"/>
</dbReference>
<evidence type="ECO:0000256" key="7">
    <source>
        <dbReference type="ARBA" id="ARBA00023012"/>
    </source>
</evidence>
<evidence type="ECO:0000256" key="3">
    <source>
        <dbReference type="ARBA" id="ARBA00012438"/>
    </source>
</evidence>
<dbReference type="Gene3D" id="3.30.565.10">
    <property type="entry name" value="Histidine kinase-like ATPase, C-terminal domain"/>
    <property type="match status" value="1"/>
</dbReference>
<feature type="transmembrane region" description="Helical" evidence="8">
    <location>
        <begin position="205"/>
        <end position="224"/>
    </location>
</feature>
<reference evidence="10 11" key="1">
    <citation type="submission" date="2019-08" db="EMBL/GenBank/DDBJ databases">
        <title>In-depth cultivation of the pig gut microbiome towards novel bacterial diversity and tailored functional studies.</title>
        <authorList>
            <person name="Wylensek D."/>
            <person name="Hitch T.C.A."/>
            <person name="Clavel T."/>
        </authorList>
    </citation>
    <scope>NUCLEOTIDE SEQUENCE [LARGE SCALE GENOMIC DNA]</scope>
    <source>
        <strain evidence="10 11">WCA-MUC-591-APC-4B</strain>
    </source>
</reference>